<evidence type="ECO:0000313" key="2">
    <source>
        <dbReference type="EMBL" id="CAJ0964840.1"/>
    </source>
</evidence>
<comment type="caution">
    <text evidence="2">The sequence shown here is derived from an EMBL/GenBank/DDBJ whole genome shotgun (WGS) entry which is preliminary data.</text>
</comment>
<keyword evidence="1" id="KW-0812">Transmembrane</keyword>
<accession>A0ABN9MDH8</accession>
<reference evidence="2" key="1">
    <citation type="submission" date="2023-07" db="EMBL/GenBank/DDBJ databases">
        <authorList>
            <person name="Stuckert A."/>
        </authorList>
    </citation>
    <scope>NUCLEOTIDE SEQUENCE</scope>
</reference>
<evidence type="ECO:0000256" key="1">
    <source>
        <dbReference type="SAM" id="Phobius"/>
    </source>
</evidence>
<feature type="transmembrane region" description="Helical" evidence="1">
    <location>
        <begin position="193"/>
        <end position="214"/>
    </location>
</feature>
<gene>
    <name evidence="2" type="ORF">RIMI_LOCUS19659763</name>
</gene>
<dbReference type="Proteomes" id="UP001176940">
    <property type="component" value="Unassembled WGS sequence"/>
</dbReference>
<feature type="non-terminal residue" evidence="2">
    <location>
        <position position="248"/>
    </location>
</feature>
<protein>
    <submittedName>
        <fullName evidence="2">Uncharacterized protein</fullName>
    </submittedName>
</protein>
<dbReference type="EMBL" id="CAUEEQ010063464">
    <property type="protein sequence ID" value="CAJ0964840.1"/>
    <property type="molecule type" value="Genomic_DNA"/>
</dbReference>
<evidence type="ECO:0000313" key="3">
    <source>
        <dbReference type="Proteomes" id="UP001176940"/>
    </source>
</evidence>
<name>A0ABN9MDH8_9NEOB</name>
<keyword evidence="1" id="KW-1133">Transmembrane helix</keyword>
<proteinExistence type="predicted"/>
<organism evidence="2 3">
    <name type="scientific">Ranitomeya imitator</name>
    <name type="common">mimic poison frog</name>
    <dbReference type="NCBI Taxonomy" id="111125"/>
    <lineage>
        <taxon>Eukaryota</taxon>
        <taxon>Metazoa</taxon>
        <taxon>Chordata</taxon>
        <taxon>Craniata</taxon>
        <taxon>Vertebrata</taxon>
        <taxon>Euteleostomi</taxon>
        <taxon>Amphibia</taxon>
        <taxon>Batrachia</taxon>
        <taxon>Anura</taxon>
        <taxon>Neobatrachia</taxon>
        <taxon>Hyloidea</taxon>
        <taxon>Dendrobatidae</taxon>
        <taxon>Dendrobatinae</taxon>
        <taxon>Ranitomeya</taxon>
    </lineage>
</organism>
<keyword evidence="1" id="KW-0472">Membrane</keyword>
<feature type="transmembrane region" description="Helical" evidence="1">
    <location>
        <begin position="80"/>
        <end position="100"/>
    </location>
</feature>
<feature type="transmembrane region" description="Helical" evidence="1">
    <location>
        <begin position="40"/>
        <end position="60"/>
    </location>
</feature>
<keyword evidence="3" id="KW-1185">Reference proteome</keyword>
<sequence length="248" mass="27406">MQKDLSTDASTISASLSFIPRRFCFSTTDLGPLSDRYGRLVIFAIGCLVCVGSKAQQAILVLTLYSSGGCVFSSRNSRQALSIFAEFCLSITLLLMIPTLRLKNRHNSLGLNLAIKKSASYRYSLLVFIAPFRDRLSYVPQTIAFFESGVMAAVVPYKKIGQGKQLLPWLLALFSISTAAKHGQVAISGAANLTLLLIPFCMMAMANGAIYPILWHQHCHHFHTPQVKSRSFAKTPYTVRPVFPRQIV</sequence>